<dbReference type="SUPFAM" id="SSF81383">
    <property type="entry name" value="F-box domain"/>
    <property type="match status" value="1"/>
</dbReference>
<dbReference type="PANTHER" id="PTHR31672:SF13">
    <property type="entry name" value="F-BOX PROTEIN CPR30-LIKE"/>
    <property type="match status" value="1"/>
</dbReference>
<name>A0A7J6E430_CANSA</name>
<protein>
    <recommendedName>
        <fullName evidence="1">F-box domain-containing protein</fullName>
    </recommendedName>
</protein>
<evidence type="ECO:0000313" key="2">
    <source>
        <dbReference type="EMBL" id="KAF4353158.1"/>
    </source>
</evidence>
<dbReference type="InterPro" id="IPR050796">
    <property type="entry name" value="SCF_F-box_component"/>
</dbReference>
<keyword evidence="3" id="KW-1185">Reference proteome</keyword>
<proteinExistence type="predicted"/>
<gene>
    <name evidence="2" type="ORF">G4B88_003035</name>
</gene>
<feature type="domain" description="F-box" evidence="1">
    <location>
        <begin position="52"/>
        <end position="82"/>
    </location>
</feature>
<dbReference type="PANTHER" id="PTHR31672">
    <property type="entry name" value="BNACNNG10540D PROTEIN"/>
    <property type="match status" value="1"/>
</dbReference>
<comment type="caution">
    <text evidence="2">The sequence shown here is derived from an EMBL/GenBank/DDBJ whole genome shotgun (WGS) entry which is preliminary data.</text>
</comment>
<dbReference type="EMBL" id="JAATIQ010000511">
    <property type="protein sequence ID" value="KAF4353158.1"/>
    <property type="molecule type" value="Genomic_DNA"/>
</dbReference>
<dbReference type="InterPro" id="IPR001810">
    <property type="entry name" value="F-box_dom"/>
</dbReference>
<organism evidence="2 3">
    <name type="scientific">Cannabis sativa</name>
    <name type="common">Hemp</name>
    <name type="synonym">Marijuana</name>
    <dbReference type="NCBI Taxonomy" id="3483"/>
    <lineage>
        <taxon>Eukaryota</taxon>
        <taxon>Viridiplantae</taxon>
        <taxon>Streptophyta</taxon>
        <taxon>Embryophyta</taxon>
        <taxon>Tracheophyta</taxon>
        <taxon>Spermatophyta</taxon>
        <taxon>Magnoliopsida</taxon>
        <taxon>eudicotyledons</taxon>
        <taxon>Gunneridae</taxon>
        <taxon>Pentapetalae</taxon>
        <taxon>rosids</taxon>
        <taxon>fabids</taxon>
        <taxon>Rosales</taxon>
        <taxon>Cannabaceae</taxon>
        <taxon>Cannabis</taxon>
    </lineage>
</organism>
<accession>A0A7J6E430</accession>
<evidence type="ECO:0000259" key="1">
    <source>
        <dbReference type="Pfam" id="PF00646"/>
    </source>
</evidence>
<sequence>MTKLSWDSVGNDSIISLAFDPSQNPTHISIEFKLEKKKRSASHSKYTLQEQKNVLYLLPTNTLFQLKCVSKSWNNLISDRSLIQSQLQRTKLSISKLIFQDKFSWLNKDIKIVTYIPVDEEGFQFKQTIFDFYTEDVVPSSSTRMHVTVLISSLSHGNLSWKMNLEKYISIVKYFSSSSLLSNASTVTNLNFVEMCMGFLDGPKAKDIMLSFPNKFPWLNKDIKIVTYILDDEEGFQFKQTIFDFHPKDVVVSSSCQGLIFCSSCFPTQDLTIYICNPLNKGKTKLSWDSLGNDSIISFAFDPSQNLIHISTKFKLVKVEAIDIGEEEEKEVTSTTNDTITRWKHQNILREKIKDCLFELKAFFINRNACDSFDIFVEPWELILEDES</sequence>
<dbReference type="InterPro" id="IPR036047">
    <property type="entry name" value="F-box-like_dom_sf"/>
</dbReference>
<evidence type="ECO:0000313" key="3">
    <source>
        <dbReference type="Proteomes" id="UP000583929"/>
    </source>
</evidence>
<dbReference type="Pfam" id="PF00646">
    <property type="entry name" value="F-box"/>
    <property type="match status" value="1"/>
</dbReference>
<dbReference type="AlphaFoldDB" id="A0A7J6E430"/>
<dbReference type="Proteomes" id="UP000583929">
    <property type="component" value="Unassembled WGS sequence"/>
</dbReference>
<reference evidence="2 3" key="1">
    <citation type="journal article" date="2020" name="bioRxiv">
        <title>Sequence and annotation of 42 cannabis genomes reveals extensive copy number variation in cannabinoid synthesis and pathogen resistance genes.</title>
        <authorList>
            <person name="Mckernan K.J."/>
            <person name="Helbert Y."/>
            <person name="Kane L.T."/>
            <person name="Ebling H."/>
            <person name="Zhang L."/>
            <person name="Liu B."/>
            <person name="Eaton Z."/>
            <person name="Mclaughlin S."/>
            <person name="Kingan S."/>
            <person name="Baybayan P."/>
            <person name="Concepcion G."/>
            <person name="Jordan M."/>
            <person name="Riva A."/>
            <person name="Barbazuk W."/>
            <person name="Harkins T."/>
        </authorList>
    </citation>
    <scope>NUCLEOTIDE SEQUENCE [LARGE SCALE GENOMIC DNA]</scope>
    <source>
        <strain evidence="3">cv. Jamaican Lion 4</strain>
        <tissue evidence="2">Leaf</tissue>
    </source>
</reference>